<dbReference type="Gene3D" id="3.40.50.300">
    <property type="entry name" value="P-loop containing nucleotide triphosphate hydrolases"/>
    <property type="match status" value="1"/>
</dbReference>
<reference evidence="1" key="1">
    <citation type="submission" date="2019-03" db="EMBL/GenBank/DDBJ databases">
        <authorList>
            <person name="Hao L."/>
        </authorList>
    </citation>
    <scope>NUCLEOTIDE SEQUENCE</scope>
</reference>
<name>A0A485M5K1_9ZZZZ</name>
<organism evidence="1">
    <name type="scientific">anaerobic digester metagenome</name>
    <dbReference type="NCBI Taxonomy" id="1263854"/>
    <lineage>
        <taxon>unclassified sequences</taxon>
        <taxon>metagenomes</taxon>
        <taxon>ecological metagenomes</taxon>
    </lineage>
</organism>
<evidence type="ECO:0000313" key="1">
    <source>
        <dbReference type="EMBL" id="VFU16435.1"/>
    </source>
</evidence>
<sequence>MREQFTDFVEREIEDDAVLIACGLPATNKTETMEVIARIKGYTILRTDLIRRDVLKGEDIFDEKVASNMDKRKLVYDRMFSLADELASQGKGVILDATFISQSLRKRAAEVAARNNKTFIIQQTSAPEVYSLDKISKRTKENYESNAITPEAYYNNLKKFEPVDLDELKELFPGLSIVHLVVDTASDTEDGWYVISKTTR</sequence>
<dbReference type="EMBL" id="CAADRM010000119">
    <property type="protein sequence ID" value="VFU16435.1"/>
    <property type="molecule type" value="Genomic_DNA"/>
</dbReference>
<dbReference type="Pfam" id="PF13671">
    <property type="entry name" value="AAA_33"/>
    <property type="match status" value="1"/>
</dbReference>
<protein>
    <submittedName>
        <fullName evidence="1">Uncharacterized protein</fullName>
    </submittedName>
</protein>
<gene>
    <name evidence="1" type="ORF">SCFA_540043</name>
</gene>
<dbReference type="AlphaFoldDB" id="A0A485M5K1"/>
<dbReference type="SUPFAM" id="SSF52540">
    <property type="entry name" value="P-loop containing nucleoside triphosphate hydrolases"/>
    <property type="match status" value="1"/>
</dbReference>
<accession>A0A485M5K1</accession>
<proteinExistence type="predicted"/>
<dbReference type="InterPro" id="IPR027417">
    <property type="entry name" value="P-loop_NTPase"/>
</dbReference>